<dbReference type="AlphaFoldDB" id="A0A1G5ZTL1"/>
<dbReference type="Proteomes" id="UP000198588">
    <property type="component" value="Unassembled WGS sequence"/>
</dbReference>
<evidence type="ECO:0000313" key="2">
    <source>
        <dbReference type="EMBL" id="SDA97836.1"/>
    </source>
</evidence>
<feature type="domain" description="Peptidase M24" evidence="1">
    <location>
        <begin position="8"/>
        <end position="121"/>
    </location>
</feature>
<dbReference type="SUPFAM" id="SSF55920">
    <property type="entry name" value="Creatinase/aminopeptidase"/>
    <property type="match status" value="1"/>
</dbReference>
<reference evidence="2 3" key="1">
    <citation type="submission" date="2016-10" db="EMBL/GenBank/DDBJ databases">
        <authorList>
            <person name="de Groot N.N."/>
        </authorList>
    </citation>
    <scope>NUCLEOTIDE SEQUENCE [LARGE SCALE GENOMIC DNA]</scope>
    <source>
        <strain evidence="2 3">CGMCC 1.12097</strain>
    </source>
</reference>
<organism evidence="2 3">
    <name type="scientific">Mesorhizobium qingshengii</name>
    <dbReference type="NCBI Taxonomy" id="1165689"/>
    <lineage>
        <taxon>Bacteria</taxon>
        <taxon>Pseudomonadati</taxon>
        <taxon>Pseudomonadota</taxon>
        <taxon>Alphaproteobacteria</taxon>
        <taxon>Hyphomicrobiales</taxon>
        <taxon>Phyllobacteriaceae</taxon>
        <taxon>Mesorhizobium</taxon>
    </lineage>
</organism>
<accession>A0A1G5ZTL1</accession>
<dbReference type="Gene3D" id="3.90.230.10">
    <property type="entry name" value="Creatinase/methionine aminopeptidase superfamily"/>
    <property type="match status" value="1"/>
</dbReference>
<dbReference type="EMBL" id="FMXM01000027">
    <property type="protein sequence ID" value="SDA97836.1"/>
    <property type="molecule type" value="Genomic_DNA"/>
</dbReference>
<dbReference type="InterPro" id="IPR000994">
    <property type="entry name" value="Pept_M24"/>
</dbReference>
<proteinExistence type="predicted"/>
<sequence>MQVGQYAWKDFPSTYGGYPADRNRIARGGSPEVCKIGAYERTRGLTVAPAGGIKAGMSGGEVFAAFEQLWRDAGLPPAYGLVSRIGHVGGLDVTEPPSISKANVEIVRPGMIWHLEPKLEINGGPSFSSRRLSAFERTELNF</sequence>
<gene>
    <name evidence="2" type="ORF">SAMN02927914_05991</name>
</gene>
<evidence type="ECO:0000259" key="1">
    <source>
        <dbReference type="Pfam" id="PF00557"/>
    </source>
</evidence>
<name>A0A1G5ZTL1_9HYPH</name>
<dbReference type="InterPro" id="IPR036005">
    <property type="entry name" value="Creatinase/aminopeptidase-like"/>
</dbReference>
<evidence type="ECO:0000313" key="3">
    <source>
        <dbReference type="Proteomes" id="UP000198588"/>
    </source>
</evidence>
<protein>
    <submittedName>
        <fullName evidence="2">Metallopeptidase family M24</fullName>
    </submittedName>
</protein>
<dbReference type="Pfam" id="PF00557">
    <property type="entry name" value="Peptidase_M24"/>
    <property type="match status" value="1"/>
</dbReference>
<dbReference type="STRING" id="1165689.SAMN02927914_05991"/>